<reference evidence="1" key="1">
    <citation type="submission" date="2020-07" db="EMBL/GenBank/DDBJ databases">
        <title>Huge and variable diversity of episymbiotic CPR bacteria and DPANN archaea in groundwater ecosystems.</title>
        <authorList>
            <person name="He C.Y."/>
            <person name="Keren R."/>
            <person name="Whittaker M."/>
            <person name="Farag I.F."/>
            <person name="Doudna J."/>
            <person name="Cate J.H.D."/>
            <person name="Banfield J.F."/>
        </authorList>
    </citation>
    <scope>NUCLEOTIDE SEQUENCE</scope>
    <source>
        <strain evidence="1">NC_groundwater_1664_Pr3_B-0.1um_52_9</strain>
    </source>
</reference>
<organism evidence="1 2">
    <name type="scientific">Desulfomonile tiedjei</name>
    <dbReference type="NCBI Taxonomy" id="2358"/>
    <lineage>
        <taxon>Bacteria</taxon>
        <taxon>Pseudomonadati</taxon>
        <taxon>Thermodesulfobacteriota</taxon>
        <taxon>Desulfomonilia</taxon>
        <taxon>Desulfomonilales</taxon>
        <taxon>Desulfomonilaceae</taxon>
        <taxon>Desulfomonile</taxon>
    </lineage>
</organism>
<dbReference type="EMBL" id="JACRDE010000482">
    <property type="protein sequence ID" value="MBI5251463.1"/>
    <property type="molecule type" value="Genomic_DNA"/>
</dbReference>
<comment type="caution">
    <text evidence="1">The sequence shown here is derived from an EMBL/GenBank/DDBJ whole genome shotgun (WGS) entry which is preliminary data.</text>
</comment>
<sequence>DRLRDANGFPGGAATAYRQNYRLMAELGVMAGPTKIAVMSSWLSGPDRRGGYTNNINQGSLIDAIGSGATTGPVIVSGDLRYQSATSSNTGVYRPYSYLMVYAYGLGAYMNQDTNNGYVEDAMTYAGRMDYAVAANLNVYGSFFWADRVGNGYGWGYLAPNPTVDGDGRVFGAYRGTRTGAQVPVAVAPNIPDNNLGWEVDAGLDWKLLEGLVVNATFAYWQPGKWFNHACISKLNAGWNNPSTAANWGTIPNRNIDPIFGTEIKVSAEF</sequence>
<dbReference type="Proteomes" id="UP000807825">
    <property type="component" value="Unassembled WGS sequence"/>
</dbReference>
<feature type="non-terminal residue" evidence="1">
    <location>
        <position position="1"/>
    </location>
</feature>
<dbReference type="AlphaFoldDB" id="A0A9D6V676"/>
<accession>A0A9D6V676</accession>
<name>A0A9D6V676_9BACT</name>
<protein>
    <submittedName>
        <fullName evidence="1">Uncharacterized protein</fullName>
    </submittedName>
</protein>
<gene>
    <name evidence="1" type="ORF">HY912_18395</name>
</gene>
<proteinExistence type="predicted"/>
<evidence type="ECO:0000313" key="1">
    <source>
        <dbReference type="EMBL" id="MBI5251463.1"/>
    </source>
</evidence>
<evidence type="ECO:0000313" key="2">
    <source>
        <dbReference type="Proteomes" id="UP000807825"/>
    </source>
</evidence>